<dbReference type="AlphaFoldDB" id="A0A4Y9ZK59"/>
<dbReference type="OrthoDB" id="3162524at2759"/>
<keyword evidence="9" id="KW-1185">Reference proteome</keyword>
<gene>
    <name evidence="8" type="ORF">EWM64_g8826</name>
</gene>
<dbReference type="GO" id="GO:0005886">
    <property type="term" value="C:plasma membrane"/>
    <property type="evidence" value="ECO:0007669"/>
    <property type="project" value="UniProtKB-SubCell"/>
</dbReference>
<dbReference type="Gene3D" id="3.20.20.370">
    <property type="entry name" value="Glycoside hydrolase/deacetylase"/>
    <property type="match status" value="1"/>
</dbReference>
<feature type="domain" description="NodB homology" evidence="7">
    <location>
        <begin position="1"/>
        <end position="97"/>
    </location>
</feature>
<feature type="non-terminal residue" evidence="8">
    <location>
        <position position="1129"/>
    </location>
</feature>
<keyword evidence="6" id="KW-0961">Cell wall biogenesis/degradation</keyword>
<evidence type="ECO:0000256" key="2">
    <source>
        <dbReference type="ARBA" id="ARBA00022475"/>
    </source>
</evidence>
<dbReference type="EMBL" id="SFCI01001685">
    <property type="protein sequence ID" value="TFY75186.1"/>
    <property type="molecule type" value="Genomic_DNA"/>
</dbReference>
<keyword evidence="3" id="KW-0336">GPI-anchor</keyword>
<dbReference type="Pfam" id="PF01522">
    <property type="entry name" value="Polysacc_deac_1"/>
    <property type="match status" value="1"/>
</dbReference>
<organism evidence="8 9">
    <name type="scientific">Hericium alpestre</name>
    <dbReference type="NCBI Taxonomy" id="135208"/>
    <lineage>
        <taxon>Eukaryota</taxon>
        <taxon>Fungi</taxon>
        <taxon>Dikarya</taxon>
        <taxon>Basidiomycota</taxon>
        <taxon>Agaricomycotina</taxon>
        <taxon>Agaricomycetes</taxon>
        <taxon>Russulales</taxon>
        <taxon>Hericiaceae</taxon>
        <taxon>Hericium</taxon>
    </lineage>
</organism>
<dbReference type="GO" id="GO:0016810">
    <property type="term" value="F:hydrolase activity, acting on carbon-nitrogen (but not peptide) bonds"/>
    <property type="evidence" value="ECO:0007669"/>
    <property type="project" value="InterPro"/>
</dbReference>
<dbReference type="InterPro" id="IPR037950">
    <property type="entry name" value="PgdA-like"/>
</dbReference>
<sequence>MYAGEVGVPRLLKLFDKYKIKTTWFIPGHSLETFPDQLAAVRDAGHEIGLHGYSHENPVSMSFKQQKDILDHTYELLTEFNHGVPPKGSVAPWWETSHEGSHLLLDKGIEYDHSNMAHDSQAYYLRDQDTWTKIDYKAEASTWMKPLQKGKETGLVEIPANWYLDDLPPMMFIKSSPNSHGWVNARDVEQLWKDTFTYLYREEEDFIFPITIHPDVSGLLSESDASIDEIWNIFYDFFLKRAALDLLTMHSRRLLDFSTDLESWNQSKYGHFSKFCSRHTFDEVRQCWTRYADFDGLPASRKAKIKSSFVDGMKHMQGKNVISVGRSAGPLVPEGLMPSSEHFTHFWKTGINSMDARDRMGADFVNPTFAYSAGKEGFDVHYGTDCIAAFHLALAFAEVKDSPIRPSFPPKPESAVISSKAQFEAWCQAFKKVIAVGSGSRVVVRAFVGEALAFCDALHYCSSTSSTSTPSCVVPWKGTSITLDGGCYDKDTSSPAPLEFDVIDTSNLTDHLGLLNVLTVTIPLLSRRPSTTIYTETLLPLGENAVSRFQEHLCGDMATTCMLLDIAPSAFLSRFTTSSNVHELAIYHVIESQAQFHERTSWKILSLADPPPAPPSGVNRPLGLTFELHQLATFFLGIYNTMFANEDPSFIMAGPTKEKLQAGSTIHYVRASYAAFLRVVQARLQDDAQWHATMDILFDLLDEDNSLLLGMNNYQDLCCQLHYYNVFSVDTFLPTSRTSQMYKQSETFRGWADVPTMVCLTFVVPRGQLRQLEELDVGTPPLWCEIAGPSFLNYFSTFRPVFGRVVASGTHDNRQLSIEEDAASDLVVSFWVPTFVVAQQPAATRISLSVRSTPASMRLQMTLGLQMKLHTATLLDKKQIYITRERPDMPGEVEKIRAMRFGGPTTENVSVQLSKPCTRVASLTRRVNISDAKAQEILTNGAIVSEEQVSPCAIKVTFGGVEKMTFFPFPVDGTRTKLRIARKSHYVEVVATPISGIGSLGGFFVNQFPLIFNGTVPTLWNMHRVNLDRLPALDTTDKARLGRWLNAHVSLSLSDRETPMRSGGQHTDQDVFQTLVDVKETLHMLFIRHAGIQGDGAHRIFALSDPARGGIYTLLFVSALRLDLPAHTV</sequence>
<evidence type="ECO:0000256" key="4">
    <source>
        <dbReference type="ARBA" id="ARBA00023136"/>
    </source>
</evidence>
<evidence type="ECO:0000256" key="1">
    <source>
        <dbReference type="ARBA" id="ARBA00004609"/>
    </source>
</evidence>
<comment type="caution">
    <text evidence="8">The sequence shown here is derived from an EMBL/GenBank/DDBJ whole genome shotgun (WGS) entry which is preliminary data.</text>
</comment>
<dbReference type="GO" id="GO:0098552">
    <property type="term" value="C:side of membrane"/>
    <property type="evidence" value="ECO:0007669"/>
    <property type="project" value="UniProtKB-KW"/>
</dbReference>
<dbReference type="PANTHER" id="PTHR47561:SF1">
    <property type="entry name" value="POLYSACCHARIDE DEACETYLASE FAMILY PROTEIN (AFU_ORTHOLOGUE AFUA_6G05030)"/>
    <property type="match status" value="1"/>
</dbReference>
<keyword evidence="4" id="KW-0472">Membrane</keyword>
<protein>
    <recommendedName>
        <fullName evidence="7">NodB homology domain-containing protein</fullName>
    </recommendedName>
</protein>
<keyword evidence="2" id="KW-1003">Cell membrane</keyword>
<dbReference type="InterPro" id="IPR002509">
    <property type="entry name" value="NODB_dom"/>
</dbReference>
<dbReference type="SUPFAM" id="SSF88713">
    <property type="entry name" value="Glycoside hydrolase/deacetylase"/>
    <property type="match status" value="1"/>
</dbReference>
<keyword evidence="5" id="KW-0449">Lipoprotein</keyword>
<keyword evidence="3" id="KW-0325">Glycoprotein</keyword>
<evidence type="ECO:0000313" key="8">
    <source>
        <dbReference type="EMBL" id="TFY75186.1"/>
    </source>
</evidence>
<dbReference type="STRING" id="135208.A0A4Y9ZK59"/>
<dbReference type="GO" id="GO:0005975">
    <property type="term" value="P:carbohydrate metabolic process"/>
    <property type="evidence" value="ECO:0007669"/>
    <property type="project" value="InterPro"/>
</dbReference>
<dbReference type="PROSITE" id="PS51677">
    <property type="entry name" value="NODB"/>
    <property type="match status" value="1"/>
</dbReference>
<reference evidence="8 9" key="1">
    <citation type="submission" date="2019-02" db="EMBL/GenBank/DDBJ databases">
        <title>Genome sequencing of the rare red list fungi Hericium alpestre (H. flagellum).</title>
        <authorList>
            <person name="Buettner E."/>
            <person name="Kellner H."/>
        </authorList>
    </citation>
    <scope>NUCLEOTIDE SEQUENCE [LARGE SCALE GENOMIC DNA]</scope>
    <source>
        <strain evidence="8 9">DSM 108284</strain>
    </source>
</reference>
<proteinExistence type="predicted"/>
<dbReference type="InterPro" id="IPR011330">
    <property type="entry name" value="Glyco_hydro/deAcase_b/a-brl"/>
</dbReference>
<evidence type="ECO:0000259" key="7">
    <source>
        <dbReference type="PROSITE" id="PS51677"/>
    </source>
</evidence>
<evidence type="ECO:0000256" key="6">
    <source>
        <dbReference type="ARBA" id="ARBA00023316"/>
    </source>
</evidence>
<dbReference type="PANTHER" id="PTHR47561">
    <property type="entry name" value="POLYSACCHARIDE DEACETYLASE FAMILY PROTEIN (AFU_ORTHOLOGUE AFUA_6G05030)"/>
    <property type="match status" value="1"/>
</dbReference>
<name>A0A4Y9ZK59_9AGAM</name>
<comment type="subcellular location">
    <subcellularLocation>
        <location evidence="1">Cell membrane</location>
        <topology evidence="1">Lipid-anchor</topology>
        <topology evidence="1">GPI-anchor</topology>
    </subcellularLocation>
</comment>
<evidence type="ECO:0000256" key="3">
    <source>
        <dbReference type="ARBA" id="ARBA00022622"/>
    </source>
</evidence>
<dbReference type="Proteomes" id="UP000298061">
    <property type="component" value="Unassembled WGS sequence"/>
</dbReference>
<dbReference type="GO" id="GO:0071555">
    <property type="term" value="P:cell wall organization"/>
    <property type="evidence" value="ECO:0007669"/>
    <property type="project" value="UniProtKB-KW"/>
</dbReference>
<evidence type="ECO:0000256" key="5">
    <source>
        <dbReference type="ARBA" id="ARBA00023288"/>
    </source>
</evidence>
<accession>A0A4Y9ZK59</accession>
<dbReference type="CDD" id="cd10938">
    <property type="entry name" value="CE4_HpPgdA_like"/>
    <property type="match status" value="1"/>
</dbReference>
<evidence type="ECO:0000313" key="9">
    <source>
        <dbReference type="Proteomes" id="UP000298061"/>
    </source>
</evidence>